<reference evidence="1 2" key="1">
    <citation type="submission" date="2022-01" db="EMBL/GenBank/DDBJ databases">
        <authorList>
            <person name="Riesco R."/>
            <person name="Trujillo M.E."/>
        </authorList>
    </citation>
    <scope>NUCLEOTIDE SEQUENCE [LARGE SCALE GENOMIC DNA]</scope>
    <source>
        <strain evidence="1 2">NIE79</strain>
    </source>
</reference>
<keyword evidence="2" id="KW-1185">Reference proteome</keyword>
<proteinExistence type="predicted"/>
<dbReference type="SUPFAM" id="SSF88946">
    <property type="entry name" value="Sigma2 domain of RNA polymerase sigma factors"/>
    <property type="match status" value="1"/>
</dbReference>
<dbReference type="RefSeq" id="WP_238678773.1">
    <property type="nucleotide sequence ID" value="NZ_JAKKFD010000019.1"/>
</dbReference>
<dbReference type="Proteomes" id="UP001201629">
    <property type="component" value="Unassembled WGS sequence"/>
</dbReference>
<evidence type="ECO:0000313" key="2">
    <source>
        <dbReference type="Proteomes" id="UP001201629"/>
    </source>
</evidence>
<dbReference type="Gene3D" id="1.20.140.160">
    <property type="match status" value="1"/>
</dbReference>
<sequence length="162" mass="17215">MPVDVEGYRDYVGARLEPLRRTAYLLSGDWHTADDLVSATLVKLLRHWSRVSVPIQLSRGGDRGDLVIGLSPALGAVAGCTLAMDSTKDCSTAQLPDGTQMALGTEVDAAAGTSRRSATVLRPDGTAVGVSLVQPGASLDEMLLTEDQLVTFGRWPGFNLYP</sequence>
<comment type="caution">
    <text evidence="1">The sequence shown here is derived from an EMBL/GenBank/DDBJ whole genome shotgun (WGS) entry which is preliminary data.</text>
</comment>
<dbReference type="InterPro" id="IPR013325">
    <property type="entry name" value="RNA_pol_sigma_r2"/>
</dbReference>
<name>A0ABS9N2R1_9ACTN</name>
<organism evidence="1 2">
    <name type="scientific">Micromonospora trifolii</name>
    <dbReference type="NCBI Taxonomy" id="2911208"/>
    <lineage>
        <taxon>Bacteria</taxon>
        <taxon>Bacillati</taxon>
        <taxon>Actinomycetota</taxon>
        <taxon>Actinomycetes</taxon>
        <taxon>Micromonosporales</taxon>
        <taxon>Micromonosporaceae</taxon>
        <taxon>Micromonospora</taxon>
    </lineage>
</organism>
<accession>A0ABS9N2R1</accession>
<gene>
    <name evidence="1" type="ORF">NIE79_001407</name>
</gene>
<evidence type="ECO:0000313" key="1">
    <source>
        <dbReference type="EMBL" id="MCG5443594.1"/>
    </source>
</evidence>
<dbReference type="EMBL" id="JAKKFD010000019">
    <property type="protein sequence ID" value="MCG5443594.1"/>
    <property type="molecule type" value="Genomic_DNA"/>
</dbReference>
<protein>
    <submittedName>
        <fullName evidence="1">Uncharacterized protein</fullName>
    </submittedName>
</protein>